<keyword evidence="1" id="KW-0812">Transmembrane</keyword>
<sequence length="174" mass="18174">MSDTQETREPNAAVRPDYAQYVVCAVMVIVGAFLIYDGVSMPGGYAEVDPVGPRLFPIAIGVGLLVMAVVLAIAIPRGLRGEADAGEDIDPDMPSDWRTVGLLVGLFVLLIVLVQPLGWAIAGALFFAGCATVLGSRHYVRNIAIGAVLALGSFYAFYSGLGIPLPAGILDGIL</sequence>
<evidence type="ECO:0000256" key="1">
    <source>
        <dbReference type="SAM" id="Phobius"/>
    </source>
</evidence>
<feature type="domain" description="DUF1468" evidence="2">
    <location>
        <begin position="22"/>
        <end position="166"/>
    </location>
</feature>
<accession>A0A0J6VK77</accession>
<dbReference type="OrthoDB" id="5119225at2"/>
<keyword evidence="4" id="KW-1185">Reference proteome</keyword>
<feature type="transmembrane region" description="Helical" evidence="1">
    <location>
        <begin position="139"/>
        <end position="158"/>
    </location>
</feature>
<protein>
    <submittedName>
        <fullName evidence="3">Tripartite tricarboxylate transporter TctB family protein</fullName>
    </submittedName>
</protein>
<proteinExistence type="predicted"/>
<reference evidence="3 4" key="1">
    <citation type="journal article" date="2015" name="Genome Biol. Evol.">
        <title>Characterization of Three Mycobacterium spp. with Potential Use in Bioremediation by Genome Sequencing and Comparative Genomics.</title>
        <authorList>
            <person name="Das S."/>
            <person name="Pettersson B.M."/>
            <person name="Behra P.R."/>
            <person name="Ramesh M."/>
            <person name="Dasgupta S."/>
            <person name="Bhattacharya A."/>
            <person name="Kirsebom L.A."/>
        </authorList>
    </citation>
    <scope>NUCLEOTIDE SEQUENCE [LARGE SCALE GENOMIC DNA]</scope>
    <source>
        <strain evidence="3 4">DSM 44219</strain>
    </source>
</reference>
<organism evidence="3 4">
    <name type="scientific">Mycolicibacterium chubuense</name>
    <name type="common">Mycobacterium chubuense</name>
    <dbReference type="NCBI Taxonomy" id="1800"/>
    <lineage>
        <taxon>Bacteria</taxon>
        <taxon>Bacillati</taxon>
        <taxon>Actinomycetota</taxon>
        <taxon>Actinomycetes</taxon>
        <taxon>Mycobacteriales</taxon>
        <taxon>Mycobacteriaceae</taxon>
        <taxon>Mycolicibacterium</taxon>
    </lineage>
</organism>
<evidence type="ECO:0000313" key="3">
    <source>
        <dbReference type="EMBL" id="KMO69863.1"/>
    </source>
</evidence>
<dbReference type="Pfam" id="PF07331">
    <property type="entry name" value="TctB"/>
    <property type="match status" value="1"/>
</dbReference>
<feature type="transmembrane region" description="Helical" evidence="1">
    <location>
        <begin position="56"/>
        <end position="79"/>
    </location>
</feature>
<evidence type="ECO:0000313" key="4">
    <source>
        <dbReference type="Proteomes" id="UP000036176"/>
    </source>
</evidence>
<dbReference type="EMBL" id="JYNX01000087">
    <property type="protein sequence ID" value="KMO69863.1"/>
    <property type="molecule type" value="Genomic_DNA"/>
</dbReference>
<comment type="caution">
    <text evidence="3">The sequence shown here is derived from an EMBL/GenBank/DDBJ whole genome shotgun (WGS) entry which is preliminary data.</text>
</comment>
<dbReference type="InterPro" id="IPR009936">
    <property type="entry name" value="DUF1468"/>
</dbReference>
<feature type="transmembrane region" description="Helical" evidence="1">
    <location>
        <begin position="99"/>
        <end position="127"/>
    </location>
</feature>
<evidence type="ECO:0000259" key="2">
    <source>
        <dbReference type="Pfam" id="PF07331"/>
    </source>
</evidence>
<dbReference type="Proteomes" id="UP000036176">
    <property type="component" value="Unassembled WGS sequence"/>
</dbReference>
<gene>
    <name evidence="3" type="ORF">MCHUDSM44219_05415</name>
</gene>
<keyword evidence="1" id="KW-0472">Membrane</keyword>
<name>A0A0J6VK77_MYCCU</name>
<feature type="transmembrane region" description="Helical" evidence="1">
    <location>
        <begin position="18"/>
        <end position="36"/>
    </location>
</feature>
<dbReference type="RefSeq" id="WP_048421280.1">
    <property type="nucleotide sequence ID" value="NZ_JYNX01000087.1"/>
</dbReference>
<keyword evidence="1" id="KW-1133">Transmembrane helix</keyword>
<dbReference type="PATRIC" id="fig|1800.3.peg.5453"/>
<dbReference type="AlphaFoldDB" id="A0A0J6VK77"/>